<evidence type="ECO:0000313" key="2">
    <source>
        <dbReference type="Proteomes" id="UP001358586"/>
    </source>
</evidence>
<name>A0ABR0QJA4_GOSAR</name>
<dbReference type="EMBL" id="JARKNE010000003">
    <property type="protein sequence ID" value="KAK5839380.1"/>
    <property type="molecule type" value="Genomic_DNA"/>
</dbReference>
<accession>A0ABR0QJA4</accession>
<evidence type="ECO:0000313" key="1">
    <source>
        <dbReference type="EMBL" id="KAK5839380.1"/>
    </source>
</evidence>
<organism evidence="1 2">
    <name type="scientific">Gossypium arboreum</name>
    <name type="common">Tree cotton</name>
    <name type="synonym">Gossypium nanking</name>
    <dbReference type="NCBI Taxonomy" id="29729"/>
    <lineage>
        <taxon>Eukaryota</taxon>
        <taxon>Viridiplantae</taxon>
        <taxon>Streptophyta</taxon>
        <taxon>Embryophyta</taxon>
        <taxon>Tracheophyta</taxon>
        <taxon>Spermatophyta</taxon>
        <taxon>Magnoliopsida</taxon>
        <taxon>eudicotyledons</taxon>
        <taxon>Gunneridae</taxon>
        <taxon>Pentapetalae</taxon>
        <taxon>rosids</taxon>
        <taxon>malvids</taxon>
        <taxon>Malvales</taxon>
        <taxon>Malvaceae</taxon>
        <taxon>Malvoideae</taxon>
        <taxon>Gossypium</taxon>
    </lineage>
</organism>
<sequence length="84" mass="9602">MLIGSKRSLRKEVLETDMDDVQLLEGDVTVGTEDVIPSIKSSNHVHQILYKSISRFTYRKSVIKAIREIMGRSINLDDNTRRAL</sequence>
<comment type="caution">
    <text evidence="1">The sequence shown here is derived from an EMBL/GenBank/DDBJ whole genome shotgun (WGS) entry which is preliminary data.</text>
</comment>
<reference evidence="1 2" key="1">
    <citation type="submission" date="2023-03" db="EMBL/GenBank/DDBJ databases">
        <title>WGS of Gossypium arboreum.</title>
        <authorList>
            <person name="Yu D."/>
        </authorList>
    </citation>
    <scope>NUCLEOTIDE SEQUENCE [LARGE SCALE GENOMIC DNA]</scope>
    <source>
        <tissue evidence="1">Leaf</tissue>
    </source>
</reference>
<gene>
    <name evidence="1" type="ORF">PVK06_008159</name>
</gene>
<keyword evidence="2" id="KW-1185">Reference proteome</keyword>
<proteinExistence type="predicted"/>
<dbReference type="Proteomes" id="UP001358586">
    <property type="component" value="Chromosome 3"/>
</dbReference>
<protein>
    <submittedName>
        <fullName evidence="1">Uncharacterized protein</fullName>
    </submittedName>
</protein>